<feature type="coiled-coil region" evidence="1">
    <location>
        <begin position="247"/>
        <end position="276"/>
    </location>
</feature>
<dbReference type="RefSeq" id="WP_054560653.1">
    <property type="nucleotide sequence ID" value="NZ_LDJX01000016.1"/>
</dbReference>
<protein>
    <submittedName>
        <fullName evidence="2">Uncharacterized protein</fullName>
    </submittedName>
</protein>
<evidence type="ECO:0000313" key="3">
    <source>
        <dbReference type="Proteomes" id="UP000050280"/>
    </source>
</evidence>
<name>A0A0P7AUX3_9FLAO</name>
<reference evidence="2 3" key="1">
    <citation type="submission" date="2015-09" db="EMBL/GenBank/DDBJ databases">
        <title>Genome sequence of the marine flavobacterium Croceitalea dokdonensis DOKDO 023 that contains proton- and sodium-pumping rhodopsins.</title>
        <authorList>
            <person name="Kwon S.-K."/>
            <person name="Lee H.K."/>
            <person name="Kwak M.-J."/>
            <person name="Kim J.F."/>
        </authorList>
    </citation>
    <scope>NUCLEOTIDE SEQUENCE [LARGE SCALE GENOMIC DNA]</scope>
    <source>
        <strain evidence="2 3">DOKDO 023</strain>
    </source>
</reference>
<keyword evidence="1" id="KW-0175">Coiled coil</keyword>
<keyword evidence="3" id="KW-1185">Reference proteome</keyword>
<dbReference type="PATRIC" id="fig|1300341.3.peg.986"/>
<organism evidence="2 3">
    <name type="scientific">Croceitalea dokdonensis DOKDO 023</name>
    <dbReference type="NCBI Taxonomy" id="1300341"/>
    <lineage>
        <taxon>Bacteria</taxon>
        <taxon>Pseudomonadati</taxon>
        <taxon>Bacteroidota</taxon>
        <taxon>Flavobacteriia</taxon>
        <taxon>Flavobacteriales</taxon>
        <taxon>Flavobacteriaceae</taxon>
        <taxon>Croceitalea</taxon>
    </lineage>
</organism>
<dbReference type="STRING" id="1300341.I595_3734"/>
<gene>
    <name evidence="2" type="ORF">I595_3734</name>
</gene>
<proteinExistence type="predicted"/>
<dbReference type="Proteomes" id="UP000050280">
    <property type="component" value="Unassembled WGS sequence"/>
</dbReference>
<accession>A0A0P7AUX3</accession>
<evidence type="ECO:0000313" key="2">
    <source>
        <dbReference type="EMBL" id="KPM30174.1"/>
    </source>
</evidence>
<dbReference type="AlphaFoldDB" id="A0A0P7AUX3"/>
<sequence>MKLKPFDFYLKAPLYAEIEVNPENFKDFIYMIQVPTKFNGYNPLYKSATTYITQELYPGKYENGNLDYFLSGGGIYKTSIKCLRYDTVYIFFGKYVPTTEPDEDGDHFNVEKTGTFIKIGQDVQLMEFESWKVKNYRKVLSKEKQKELMRAIGLASHGVGIGSFVYLRRIFEELIEEAHLLAKTKENWNEDEYLSYKMAKKINSLKEYLPDFLVRNKAIYSILSKGIHELSEQLCLTYFDTILLGIERILEAKLESINKQKRDEEAEKKIEELNRKLK</sequence>
<comment type="caution">
    <text evidence="2">The sequence shown here is derived from an EMBL/GenBank/DDBJ whole genome shotgun (WGS) entry which is preliminary data.</text>
</comment>
<dbReference type="OrthoDB" id="981660at2"/>
<evidence type="ECO:0000256" key="1">
    <source>
        <dbReference type="SAM" id="Coils"/>
    </source>
</evidence>
<dbReference type="EMBL" id="LDJX01000016">
    <property type="protein sequence ID" value="KPM30174.1"/>
    <property type="molecule type" value="Genomic_DNA"/>
</dbReference>